<gene>
    <name evidence="2" type="ORF">BDK51DRAFT_26005</name>
</gene>
<evidence type="ECO:0000313" key="2">
    <source>
        <dbReference type="EMBL" id="RKO86711.1"/>
    </source>
</evidence>
<evidence type="ECO:0000256" key="1">
    <source>
        <dbReference type="SAM" id="MobiDB-lite"/>
    </source>
</evidence>
<organism evidence="2 3">
    <name type="scientific">Blyttiomyces helicus</name>
    <dbReference type="NCBI Taxonomy" id="388810"/>
    <lineage>
        <taxon>Eukaryota</taxon>
        <taxon>Fungi</taxon>
        <taxon>Fungi incertae sedis</taxon>
        <taxon>Chytridiomycota</taxon>
        <taxon>Chytridiomycota incertae sedis</taxon>
        <taxon>Chytridiomycetes</taxon>
        <taxon>Chytridiomycetes incertae sedis</taxon>
        <taxon>Blyttiomyces</taxon>
    </lineage>
</organism>
<keyword evidence="3" id="KW-1185">Reference proteome</keyword>
<name>A0A4P9W353_9FUNG</name>
<dbReference type="Proteomes" id="UP000269721">
    <property type="component" value="Unassembled WGS sequence"/>
</dbReference>
<sequence>MSDGSDGTRGKPEIRCSTPLDVPRSEVPSGSRSRLPFVLAIRPKFSPVVSMTGVSKRVSETNIPLFIFPHSFRPAKGEAGGRVRGNTALKDFDVAAEAVPAPAVQSLSEAVAVLRGTRANTTRRRGGDSQGLHGWVRVLDGIAKMVVRWELALCVERPVDLPTISHNLNVGQKGRECLISQPPP</sequence>
<feature type="region of interest" description="Disordered" evidence="1">
    <location>
        <begin position="1"/>
        <end position="31"/>
    </location>
</feature>
<dbReference type="EMBL" id="KZ997968">
    <property type="protein sequence ID" value="RKO86711.1"/>
    <property type="molecule type" value="Genomic_DNA"/>
</dbReference>
<feature type="compositionally biased region" description="Basic and acidic residues" evidence="1">
    <location>
        <begin position="1"/>
        <end position="14"/>
    </location>
</feature>
<accession>A0A4P9W353</accession>
<proteinExistence type="predicted"/>
<evidence type="ECO:0000313" key="3">
    <source>
        <dbReference type="Proteomes" id="UP000269721"/>
    </source>
</evidence>
<protein>
    <submittedName>
        <fullName evidence="2">Uncharacterized protein</fullName>
    </submittedName>
</protein>
<dbReference type="AlphaFoldDB" id="A0A4P9W353"/>
<reference evidence="3" key="1">
    <citation type="journal article" date="2018" name="Nat. Microbiol.">
        <title>Leveraging single-cell genomics to expand the fungal tree of life.</title>
        <authorList>
            <person name="Ahrendt S.R."/>
            <person name="Quandt C.A."/>
            <person name="Ciobanu D."/>
            <person name="Clum A."/>
            <person name="Salamov A."/>
            <person name="Andreopoulos B."/>
            <person name="Cheng J.F."/>
            <person name="Woyke T."/>
            <person name="Pelin A."/>
            <person name="Henrissat B."/>
            <person name="Reynolds N.K."/>
            <person name="Benny G.L."/>
            <person name="Smith M.E."/>
            <person name="James T.Y."/>
            <person name="Grigoriev I.V."/>
        </authorList>
    </citation>
    <scope>NUCLEOTIDE SEQUENCE [LARGE SCALE GENOMIC DNA]</scope>
</reference>